<evidence type="ECO:0000256" key="4">
    <source>
        <dbReference type="ARBA" id="ARBA00022723"/>
    </source>
</evidence>
<name>A0A6H5H2K3_9HEMI</name>
<feature type="non-terminal residue" evidence="9">
    <location>
        <position position="1"/>
    </location>
</feature>
<dbReference type="GO" id="GO:0006744">
    <property type="term" value="P:ubiquinone biosynthetic process"/>
    <property type="evidence" value="ECO:0007669"/>
    <property type="project" value="TreeGrafter"/>
</dbReference>
<dbReference type="PANTHER" id="PTHR12001:SF69">
    <property type="entry name" value="ALL TRANS-POLYPRENYL-DIPHOSPHATE SYNTHASE PDSS1"/>
    <property type="match status" value="1"/>
</dbReference>
<evidence type="ECO:0000256" key="7">
    <source>
        <dbReference type="RuleBase" id="RU004466"/>
    </source>
</evidence>
<evidence type="ECO:0000256" key="6">
    <source>
        <dbReference type="ARBA" id="ARBA00023229"/>
    </source>
</evidence>
<feature type="compositionally biased region" description="Pro residues" evidence="8">
    <location>
        <begin position="297"/>
        <end position="333"/>
    </location>
</feature>
<dbReference type="GO" id="GO:1990234">
    <property type="term" value="C:transferase complex"/>
    <property type="evidence" value="ECO:0007669"/>
    <property type="project" value="TreeGrafter"/>
</dbReference>
<dbReference type="GO" id="GO:0042811">
    <property type="term" value="P:pheromone biosynthetic process"/>
    <property type="evidence" value="ECO:0007669"/>
    <property type="project" value="UniProtKB-ARBA"/>
</dbReference>
<sequence>FINRFQRSSHRQYKTNTEHHNHDNRLKATTHVETNHLVEIGIGVTQTALLAGADEQLCEVSYQYGRNIGLAFQLVDDLLDFIASSDTMGKPTATDLKLGLATAPVLFACEKVRYRLPDFIISIRRPKSTPLLMKVPPAEPDDHAAVPGAGRRRKGLRAGAQIGRPRAGEIFGQKALQRSRPSGQHLPRIAIPESFGRRFGPGSQPYEISLPFFAPLLHEVLMHQRYWELEICVFTLYSKEAFECSKPFSNIDRTLSARQARLKAQFDHILTAFEGVQPPHVPKQHHHHHPLRHHQHLPPPPTPPPTSTTKPPPTTTNPSTTPTPTPPHPPKPPQQQHHHSYHRSFYIH</sequence>
<evidence type="ECO:0000256" key="8">
    <source>
        <dbReference type="SAM" id="MobiDB-lite"/>
    </source>
</evidence>
<feature type="compositionally biased region" description="Basic residues" evidence="8">
    <location>
        <begin position="282"/>
        <end position="296"/>
    </location>
</feature>
<dbReference type="EMBL" id="CADCXU010019754">
    <property type="protein sequence ID" value="CAB0007900.1"/>
    <property type="molecule type" value="Genomic_DNA"/>
</dbReference>
<reference evidence="9 10" key="1">
    <citation type="submission" date="2020-02" db="EMBL/GenBank/DDBJ databases">
        <authorList>
            <person name="Ferguson B K."/>
        </authorList>
    </citation>
    <scope>NUCLEOTIDE SEQUENCE [LARGE SCALE GENOMIC DNA]</scope>
</reference>
<protein>
    <recommendedName>
        <fullName evidence="11">Polyprenyl synthetase</fullName>
    </recommendedName>
</protein>
<dbReference type="GO" id="GO:0004659">
    <property type="term" value="F:prenyltransferase activity"/>
    <property type="evidence" value="ECO:0007669"/>
    <property type="project" value="InterPro"/>
</dbReference>
<feature type="region of interest" description="Disordered" evidence="8">
    <location>
        <begin position="278"/>
        <end position="348"/>
    </location>
</feature>
<evidence type="ECO:0000313" key="9">
    <source>
        <dbReference type="EMBL" id="CAB0007900.1"/>
    </source>
</evidence>
<evidence type="ECO:0000313" key="10">
    <source>
        <dbReference type="Proteomes" id="UP000479000"/>
    </source>
</evidence>
<keyword evidence="3 7" id="KW-0808">Transferase</keyword>
<evidence type="ECO:0000256" key="2">
    <source>
        <dbReference type="ARBA" id="ARBA00006706"/>
    </source>
</evidence>
<dbReference type="OrthoDB" id="9927103at2759"/>
<dbReference type="AlphaFoldDB" id="A0A6H5H2K3"/>
<dbReference type="InterPro" id="IPR033749">
    <property type="entry name" value="Polyprenyl_synt_CS"/>
</dbReference>
<evidence type="ECO:0008006" key="11">
    <source>
        <dbReference type="Google" id="ProtNLM"/>
    </source>
</evidence>
<dbReference type="GO" id="GO:0046872">
    <property type="term" value="F:metal ion binding"/>
    <property type="evidence" value="ECO:0007669"/>
    <property type="project" value="UniProtKB-KW"/>
</dbReference>
<proteinExistence type="inferred from homology"/>
<accession>A0A6H5H2K3</accession>
<keyword evidence="4" id="KW-0479">Metal-binding</keyword>
<dbReference type="Gene3D" id="1.10.600.10">
    <property type="entry name" value="Farnesyl Diphosphate Synthase"/>
    <property type="match status" value="1"/>
</dbReference>
<comment type="similarity">
    <text evidence="2 7">Belongs to the FPP/GGPP synthase family.</text>
</comment>
<keyword evidence="5" id="KW-0460">Magnesium</keyword>
<comment type="cofactor">
    <cofactor evidence="1">
        <name>Mg(2+)</name>
        <dbReference type="ChEBI" id="CHEBI:18420"/>
    </cofactor>
</comment>
<dbReference type="PROSITE" id="PS00444">
    <property type="entry name" value="POLYPRENYL_SYNTHASE_2"/>
    <property type="match status" value="1"/>
</dbReference>
<dbReference type="InterPro" id="IPR008949">
    <property type="entry name" value="Isoprenoid_synthase_dom_sf"/>
</dbReference>
<evidence type="ECO:0000256" key="1">
    <source>
        <dbReference type="ARBA" id="ARBA00001946"/>
    </source>
</evidence>
<organism evidence="9 10">
    <name type="scientific">Nesidiocoris tenuis</name>
    <dbReference type="NCBI Taxonomy" id="355587"/>
    <lineage>
        <taxon>Eukaryota</taxon>
        <taxon>Metazoa</taxon>
        <taxon>Ecdysozoa</taxon>
        <taxon>Arthropoda</taxon>
        <taxon>Hexapoda</taxon>
        <taxon>Insecta</taxon>
        <taxon>Pterygota</taxon>
        <taxon>Neoptera</taxon>
        <taxon>Paraneoptera</taxon>
        <taxon>Hemiptera</taxon>
        <taxon>Heteroptera</taxon>
        <taxon>Panheteroptera</taxon>
        <taxon>Cimicomorpha</taxon>
        <taxon>Miridae</taxon>
        <taxon>Dicyphina</taxon>
        <taxon>Nesidiocoris</taxon>
    </lineage>
</organism>
<evidence type="ECO:0000256" key="3">
    <source>
        <dbReference type="ARBA" id="ARBA00022679"/>
    </source>
</evidence>
<dbReference type="Pfam" id="PF00348">
    <property type="entry name" value="polyprenyl_synt"/>
    <property type="match status" value="1"/>
</dbReference>
<dbReference type="SUPFAM" id="SSF48576">
    <property type="entry name" value="Terpenoid synthases"/>
    <property type="match status" value="1"/>
</dbReference>
<dbReference type="GO" id="GO:0008299">
    <property type="term" value="P:isoprenoid biosynthetic process"/>
    <property type="evidence" value="ECO:0007669"/>
    <property type="project" value="UniProtKB-KW"/>
</dbReference>
<gene>
    <name evidence="9" type="ORF">NTEN_LOCUS13146</name>
</gene>
<evidence type="ECO:0000256" key="5">
    <source>
        <dbReference type="ARBA" id="ARBA00022842"/>
    </source>
</evidence>
<dbReference type="GO" id="GO:0005739">
    <property type="term" value="C:mitochondrion"/>
    <property type="evidence" value="ECO:0007669"/>
    <property type="project" value="TreeGrafter"/>
</dbReference>
<keyword evidence="6" id="KW-0414">Isoprene biosynthesis</keyword>
<keyword evidence="10" id="KW-1185">Reference proteome</keyword>
<dbReference type="PANTHER" id="PTHR12001">
    <property type="entry name" value="GERANYLGERANYL PYROPHOSPHATE SYNTHASE"/>
    <property type="match status" value="1"/>
</dbReference>
<dbReference type="InterPro" id="IPR000092">
    <property type="entry name" value="Polyprenyl_synt"/>
</dbReference>
<dbReference type="Proteomes" id="UP000479000">
    <property type="component" value="Unassembled WGS sequence"/>
</dbReference>